<dbReference type="InterPro" id="IPR029016">
    <property type="entry name" value="GAF-like_dom_sf"/>
</dbReference>
<dbReference type="EMBL" id="FNIR01000002">
    <property type="protein sequence ID" value="SDN76395.1"/>
    <property type="molecule type" value="Genomic_DNA"/>
</dbReference>
<dbReference type="Gene3D" id="3.30.450.40">
    <property type="match status" value="1"/>
</dbReference>
<evidence type="ECO:0000313" key="1">
    <source>
        <dbReference type="EMBL" id="SDN76395.1"/>
    </source>
</evidence>
<dbReference type="AlphaFoldDB" id="A0A1H0E238"/>
<dbReference type="Proteomes" id="UP000199088">
    <property type="component" value="Unassembled WGS sequence"/>
</dbReference>
<organism evidence="1 2">
    <name type="scientific">Klenkia soli</name>
    <dbReference type="NCBI Taxonomy" id="1052260"/>
    <lineage>
        <taxon>Bacteria</taxon>
        <taxon>Bacillati</taxon>
        <taxon>Actinomycetota</taxon>
        <taxon>Actinomycetes</taxon>
        <taxon>Geodermatophilales</taxon>
        <taxon>Geodermatophilaceae</taxon>
        <taxon>Klenkia</taxon>
    </lineage>
</organism>
<sequence length="435" mass="45800">MSRSSPGPVPHRPRFALAPHLPLDDGRAVEEARAWLLAMGVDAPADPPLPAVRPEVWASWRRSVAAGVDPALDRPAVVRGPGEVAAVLAGGPWTPAVGRLQADLVEDAAADTLSVVLADAAGVVLWAGGSVMMGHRTARVGLVPGASWAEPDVGTNAVGTCLATGVCTQVLRAEHHLVAARVFAGAAAPVRDRSGRVRGAVGLLGGDHVATPAVLALVRFVADALGRELTEDAGSEPGGTQLRVLGRDRAVLHGPTGDVVLSPKHSDLLLSLALAGAQDRGRTAEELAADCWDGETPTTTVRAEVHRLRRLAPGVLRDEHPYRLQRPLEVDAVELLALLRRGAHRQALQVHRGPVLPTSTSPVAAQLRRRVADHLRQALVAHAHVDLLLEYADRAEGADAAEAWQALVDRLPVGSARRTTALLRLDEVERTLLGS</sequence>
<name>A0A1H0E238_9ACTN</name>
<evidence type="ECO:0000313" key="2">
    <source>
        <dbReference type="Proteomes" id="UP000199088"/>
    </source>
</evidence>
<reference evidence="2" key="1">
    <citation type="submission" date="2016-10" db="EMBL/GenBank/DDBJ databases">
        <authorList>
            <person name="Varghese N."/>
            <person name="Submissions S."/>
        </authorList>
    </citation>
    <scope>NUCLEOTIDE SEQUENCE [LARGE SCALE GENOMIC DNA]</scope>
    <source>
        <strain evidence="2">DSM 45843</strain>
    </source>
</reference>
<protein>
    <recommendedName>
        <fullName evidence="3">OmpR/PhoB-type domain-containing protein</fullName>
    </recommendedName>
</protein>
<gene>
    <name evidence="1" type="ORF">SAMN05660199_00625</name>
</gene>
<dbReference type="OrthoDB" id="3928741at2"/>
<evidence type="ECO:0008006" key="3">
    <source>
        <dbReference type="Google" id="ProtNLM"/>
    </source>
</evidence>
<dbReference type="RefSeq" id="WP_131801663.1">
    <property type="nucleotide sequence ID" value="NZ_FNIR01000002.1"/>
</dbReference>
<dbReference type="STRING" id="1052260.SAMN05660199_00625"/>
<keyword evidence="2" id="KW-1185">Reference proteome</keyword>
<accession>A0A1H0E238</accession>
<proteinExistence type="predicted"/>